<dbReference type="InterPro" id="IPR010982">
    <property type="entry name" value="Lambda_DNA-bd_dom_sf"/>
</dbReference>
<evidence type="ECO:0000259" key="1">
    <source>
        <dbReference type="PROSITE" id="PS50943"/>
    </source>
</evidence>
<dbReference type="PROSITE" id="PS50943">
    <property type="entry name" value="HTH_CROC1"/>
    <property type="match status" value="1"/>
</dbReference>
<evidence type="ECO:0000313" key="3">
    <source>
        <dbReference type="Proteomes" id="UP000605259"/>
    </source>
</evidence>
<protein>
    <recommendedName>
        <fullName evidence="1">HTH cro/C1-type domain-containing protein</fullName>
    </recommendedName>
</protein>
<dbReference type="AlphaFoldDB" id="A0A917ANV7"/>
<reference evidence="2" key="2">
    <citation type="submission" date="2020-09" db="EMBL/GenBank/DDBJ databases">
        <authorList>
            <person name="Sun Q."/>
            <person name="Zhou Y."/>
        </authorList>
    </citation>
    <scope>NUCLEOTIDE SEQUENCE</scope>
    <source>
        <strain evidence="2">CGMCC 1.12698</strain>
    </source>
</reference>
<dbReference type="Pfam" id="PF01381">
    <property type="entry name" value="HTH_3"/>
    <property type="match status" value="1"/>
</dbReference>
<dbReference type="CDD" id="cd00093">
    <property type="entry name" value="HTH_XRE"/>
    <property type="match status" value="1"/>
</dbReference>
<gene>
    <name evidence="2" type="ORF">GCM10007140_13380</name>
</gene>
<name>A0A917ANV7_9BACI</name>
<dbReference type="InterPro" id="IPR001387">
    <property type="entry name" value="Cro/C1-type_HTH"/>
</dbReference>
<comment type="caution">
    <text evidence="2">The sequence shown here is derived from an EMBL/GenBank/DDBJ whole genome shotgun (WGS) entry which is preliminary data.</text>
</comment>
<proteinExistence type="predicted"/>
<dbReference type="Gene3D" id="1.10.260.40">
    <property type="entry name" value="lambda repressor-like DNA-binding domains"/>
    <property type="match status" value="1"/>
</dbReference>
<keyword evidence="3" id="KW-1185">Reference proteome</keyword>
<feature type="domain" description="HTH cro/C1-type" evidence="1">
    <location>
        <begin position="13"/>
        <end position="68"/>
    </location>
</feature>
<dbReference type="EMBL" id="BMFK01000001">
    <property type="protein sequence ID" value="GGE64483.1"/>
    <property type="molecule type" value="Genomic_DNA"/>
</dbReference>
<dbReference type="Proteomes" id="UP000605259">
    <property type="component" value="Unassembled WGS sequence"/>
</dbReference>
<evidence type="ECO:0000313" key="2">
    <source>
        <dbReference type="EMBL" id="GGE64483.1"/>
    </source>
</evidence>
<dbReference type="SMART" id="SM00530">
    <property type="entry name" value="HTH_XRE"/>
    <property type="match status" value="1"/>
</dbReference>
<dbReference type="GO" id="GO:0003677">
    <property type="term" value="F:DNA binding"/>
    <property type="evidence" value="ECO:0007669"/>
    <property type="project" value="InterPro"/>
</dbReference>
<sequence length="95" mass="11042">MRQVSKKVDLNKIKRIRKKMKLSLEEMSERLGYKTLNGYYYLECGRTKFSAEALAIVADIFNVSVMELFYEEGIVKTVKDEKEIHSRDTNTKGSV</sequence>
<organism evidence="2 3">
    <name type="scientific">Priestia taiwanensis</name>
    <dbReference type="NCBI Taxonomy" id="1347902"/>
    <lineage>
        <taxon>Bacteria</taxon>
        <taxon>Bacillati</taxon>
        <taxon>Bacillota</taxon>
        <taxon>Bacilli</taxon>
        <taxon>Bacillales</taxon>
        <taxon>Bacillaceae</taxon>
        <taxon>Priestia</taxon>
    </lineage>
</organism>
<accession>A0A917ANV7</accession>
<dbReference type="RefSeq" id="WP_188387608.1">
    <property type="nucleotide sequence ID" value="NZ_BMFK01000001.1"/>
</dbReference>
<dbReference type="SUPFAM" id="SSF47413">
    <property type="entry name" value="lambda repressor-like DNA-binding domains"/>
    <property type="match status" value="1"/>
</dbReference>
<reference evidence="2" key="1">
    <citation type="journal article" date="2014" name="Int. J. Syst. Evol. Microbiol.">
        <title>Complete genome sequence of Corynebacterium casei LMG S-19264T (=DSM 44701T), isolated from a smear-ripened cheese.</title>
        <authorList>
            <consortium name="US DOE Joint Genome Institute (JGI-PGF)"/>
            <person name="Walter F."/>
            <person name="Albersmeier A."/>
            <person name="Kalinowski J."/>
            <person name="Ruckert C."/>
        </authorList>
    </citation>
    <scope>NUCLEOTIDE SEQUENCE</scope>
    <source>
        <strain evidence="2">CGMCC 1.12698</strain>
    </source>
</reference>